<dbReference type="PANTHER" id="PTHR33751">
    <property type="entry name" value="CBB3-TYPE CYTOCHROME C OXIDASE SUBUNIT FIXP"/>
    <property type="match status" value="1"/>
</dbReference>
<dbReference type="EMBL" id="JACOFX010000001">
    <property type="protein sequence ID" value="MBC3906729.1"/>
    <property type="molecule type" value="Genomic_DNA"/>
</dbReference>
<evidence type="ECO:0000313" key="7">
    <source>
        <dbReference type="EMBL" id="MBC3906729.1"/>
    </source>
</evidence>
<dbReference type="PANTHER" id="PTHR33751:SF11">
    <property type="entry name" value="BLL4483 PROTEIN"/>
    <property type="match status" value="1"/>
</dbReference>
<dbReference type="RefSeq" id="WP_186951904.1">
    <property type="nucleotide sequence ID" value="NZ_JACOFX010000001.1"/>
</dbReference>
<feature type="signal peptide" evidence="5">
    <location>
        <begin position="1"/>
        <end position="24"/>
    </location>
</feature>
<evidence type="ECO:0000256" key="1">
    <source>
        <dbReference type="ARBA" id="ARBA00022617"/>
    </source>
</evidence>
<evidence type="ECO:0000256" key="3">
    <source>
        <dbReference type="ARBA" id="ARBA00023004"/>
    </source>
</evidence>
<dbReference type="InterPro" id="IPR024167">
    <property type="entry name" value="Cytochrome_c4-like"/>
</dbReference>
<evidence type="ECO:0000256" key="4">
    <source>
        <dbReference type="PROSITE-ProRule" id="PRU00433"/>
    </source>
</evidence>
<dbReference type="PROSITE" id="PS51007">
    <property type="entry name" value="CYTC"/>
    <property type="match status" value="2"/>
</dbReference>
<evidence type="ECO:0000313" key="8">
    <source>
        <dbReference type="Proteomes" id="UP000646911"/>
    </source>
</evidence>
<evidence type="ECO:0000259" key="6">
    <source>
        <dbReference type="PROSITE" id="PS51007"/>
    </source>
</evidence>
<dbReference type="Gene3D" id="1.10.760.10">
    <property type="entry name" value="Cytochrome c-like domain"/>
    <property type="match status" value="2"/>
</dbReference>
<sequence>MHFIFRLNAKLLGLLLVLPVAAFAQTAQKIPDTLEQRLKACTACHGAEGRAGSDGYYPRIAGKPAGYLYNQLLNFRDGKRTYPAMAYLVGHMSDAYLKEIAGYFADQHPPYSAPLATEASSSMLEQGRLLVLQGDKARNLPACASCHGKSMTGLAPYIPGLLGLPRDYLIAQLGAWQTGSRKAHAPDCMQQVASKLNPQDIAAVSSWLAMQKIPADSITPVLKADEYAQLPLKCGGVAP</sequence>
<dbReference type="PIRSF" id="PIRSF000005">
    <property type="entry name" value="Cytochrome_c4"/>
    <property type="match status" value="1"/>
</dbReference>
<dbReference type="Proteomes" id="UP000646911">
    <property type="component" value="Unassembled WGS sequence"/>
</dbReference>
<protein>
    <submittedName>
        <fullName evidence="7">C-type cytochrome</fullName>
    </submittedName>
</protein>
<keyword evidence="3 4" id="KW-0408">Iron</keyword>
<evidence type="ECO:0000256" key="2">
    <source>
        <dbReference type="ARBA" id="ARBA00022723"/>
    </source>
</evidence>
<keyword evidence="1 4" id="KW-0349">Heme</keyword>
<feature type="domain" description="Cytochrome c" evidence="6">
    <location>
        <begin position="129"/>
        <end position="212"/>
    </location>
</feature>
<comment type="caution">
    <text evidence="7">The sequence shown here is derived from an EMBL/GenBank/DDBJ whole genome shotgun (WGS) entry which is preliminary data.</text>
</comment>
<organism evidence="7 8">
    <name type="scientific">Undibacterium umbellatum</name>
    <dbReference type="NCBI Taxonomy" id="2762300"/>
    <lineage>
        <taxon>Bacteria</taxon>
        <taxon>Pseudomonadati</taxon>
        <taxon>Pseudomonadota</taxon>
        <taxon>Betaproteobacteria</taxon>
        <taxon>Burkholderiales</taxon>
        <taxon>Oxalobacteraceae</taxon>
        <taxon>Undibacterium</taxon>
    </lineage>
</organism>
<dbReference type="InterPro" id="IPR050597">
    <property type="entry name" value="Cytochrome_c_Oxidase_Subunit"/>
</dbReference>
<dbReference type="InterPro" id="IPR009056">
    <property type="entry name" value="Cyt_c-like_dom"/>
</dbReference>
<gene>
    <name evidence="7" type="ORF">H8L47_04065</name>
</gene>
<reference evidence="7 8" key="1">
    <citation type="submission" date="2020-08" db="EMBL/GenBank/DDBJ databases">
        <title>Novel species isolated from subtropical streams in China.</title>
        <authorList>
            <person name="Lu H."/>
        </authorList>
    </citation>
    <scope>NUCLEOTIDE SEQUENCE [LARGE SCALE GENOMIC DNA]</scope>
    <source>
        <strain evidence="7 8">NL8W</strain>
    </source>
</reference>
<keyword evidence="5" id="KW-0732">Signal</keyword>
<keyword evidence="2 4" id="KW-0479">Metal-binding</keyword>
<evidence type="ECO:0000256" key="5">
    <source>
        <dbReference type="SAM" id="SignalP"/>
    </source>
</evidence>
<feature type="chain" id="PRO_5047484402" evidence="5">
    <location>
        <begin position="25"/>
        <end position="239"/>
    </location>
</feature>
<feature type="domain" description="Cytochrome c" evidence="6">
    <location>
        <begin position="25"/>
        <end position="108"/>
    </location>
</feature>
<dbReference type="InterPro" id="IPR036909">
    <property type="entry name" value="Cyt_c-like_dom_sf"/>
</dbReference>
<keyword evidence="8" id="KW-1185">Reference proteome</keyword>
<name>A0ABR6Z592_9BURK</name>
<dbReference type="SUPFAM" id="SSF46626">
    <property type="entry name" value="Cytochrome c"/>
    <property type="match status" value="2"/>
</dbReference>
<accession>A0ABR6Z592</accession>
<proteinExistence type="predicted"/>